<name>A0A0K2GF31_NITMO</name>
<dbReference type="KEGG" id="nmv:NITMOv2_3050"/>
<dbReference type="STRING" id="42253.NITMOv2_3050"/>
<sequence>MQRLNEVLPRWRNTVHLHRLPRSIFSPDPFHLGNLPREHVLAPSAPNHRLTSRFPAVEGFGGKSQWKRARGGQESPRFRLSEEVNRYARAHRQPVGLSRSRLLHRYPGQR</sequence>
<organism evidence="1 2">
    <name type="scientific">Nitrospira moscoviensis</name>
    <dbReference type="NCBI Taxonomy" id="42253"/>
    <lineage>
        <taxon>Bacteria</taxon>
        <taxon>Pseudomonadati</taxon>
        <taxon>Nitrospirota</taxon>
        <taxon>Nitrospiria</taxon>
        <taxon>Nitrospirales</taxon>
        <taxon>Nitrospiraceae</taxon>
        <taxon>Nitrospira</taxon>
    </lineage>
</organism>
<protein>
    <submittedName>
        <fullName evidence="1">Uncharacterized protein</fullName>
    </submittedName>
</protein>
<evidence type="ECO:0000313" key="2">
    <source>
        <dbReference type="Proteomes" id="UP000069205"/>
    </source>
</evidence>
<accession>A0A0K2GF31</accession>
<keyword evidence="2" id="KW-1185">Reference proteome</keyword>
<proteinExistence type="predicted"/>
<dbReference type="AlphaFoldDB" id="A0A0K2GF31"/>
<gene>
    <name evidence="1" type="ORF">NITMOv2_3050</name>
</gene>
<dbReference type="EMBL" id="CP011801">
    <property type="protein sequence ID" value="ALA59449.1"/>
    <property type="molecule type" value="Genomic_DNA"/>
</dbReference>
<dbReference type="Proteomes" id="UP000069205">
    <property type="component" value="Chromosome"/>
</dbReference>
<reference evidence="1 2" key="1">
    <citation type="journal article" date="2015" name="Proc. Natl. Acad. Sci. U.S.A.">
        <title>Expanded metabolic versatility of ubiquitous nitrite-oxidizing bacteria from the genus Nitrospira.</title>
        <authorList>
            <person name="Koch H."/>
            <person name="Lucker S."/>
            <person name="Albertsen M."/>
            <person name="Kitzinger K."/>
            <person name="Herbold C."/>
            <person name="Spieck E."/>
            <person name="Nielsen P.H."/>
            <person name="Wagner M."/>
            <person name="Daims H."/>
        </authorList>
    </citation>
    <scope>NUCLEOTIDE SEQUENCE [LARGE SCALE GENOMIC DNA]</scope>
    <source>
        <strain evidence="1 2">NSP M-1</strain>
    </source>
</reference>
<evidence type="ECO:0000313" key="1">
    <source>
        <dbReference type="EMBL" id="ALA59449.1"/>
    </source>
</evidence>